<dbReference type="Proteomes" id="UP000014760">
    <property type="component" value="Unassembled WGS sequence"/>
</dbReference>
<reference evidence="3" key="2">
    <citation type="journal article" date="2013" name="Nature">
        <title>Insights into bilaterian evolution from three spiralian genomes.</title>
        <authorList>
            <person name="Simakov O."/>
            <person name="Marletaz F."/>
            <person name="Cho S.J."/>
            <person name="Edsinger-Gonzales E."/>
            <person name="Havlak P."/>
            <person name="Hellsten U."/>
            <person name="Kuo D.H."/>
            <person name="Larsson T."/>
            <person name="Lv J."/>
            <person name="Arendt D."/>
            <person name="Savage R."/>
            <person name="Osoegawa K."/>
            <person name="de Jong P."/>
            <person name="Grimwood J."/>
            <person name="Chapman J.A."/>
            <person name="Shapiro H."/>
            <person name="Aerts A."/>
            <person name="Otillar R.P."/>
            <person name="Terry A.Y."/>
            <person name="Boore J.L."/>
            <person name="Grigoriev I.V."/>
            <person name="Lindberg D.R."/>
            <person name="Seaver E.C."/>
            <person name="Weisblat D.A."/>
            <person name="Putnam N.H."/>
            <person name="Rokhsar D.S."/>
        </authorList>
    </citation>
    <scope>NUCLEOTIDE SEQUENCE</scope>
    <source>
        <strain evidence="3">I ESC-2004</strain>
    </source>
</reference>
<organism evidence="2 3">
    <name type="scientific">Capitella teleta</name>
    <name type="common">Polychaete worm</name>
    <dbReference type="NCBI Taxonomy" id="283909"/>
    <lineage>
        <taxon>Eukaryota</taxon>
        <taxon>Metazoa</taxon>
        <taxon>Spiralia</taxon>
        <taxon>Lophotrochozoa</taxon>
        <taxon>Annelida</taxon>
        <taxon>Polychaeta</taxon>
        <taxon>Sedentaria</taxon>
        <taxon>Scolecida</taxon>
        <taxon>Capitellidae</taxon>
        <taxon>Capitella</taxon>
    </lineage>
</organism>
<accession>X2BA41</accession>
<dbReference type="Pfam" id="PF00651">
    <property type="entry name" value="BTB"/>
    <property type="match status" value="1"/>
</dbReference>
<name>X2BA41_CAPTE</name>
<dbReference type="SUPFAM" id="SSF54695">
    <property type="entry name" value="POZ domain"/>
    <property type="match status" value="1"/>
</dbReference>
<protein>
    <recommendedName>
        <fullName evidence="1">BTB domain-containing protein</fullName>
    </recommendedName>
</protein>
<dbReference type="InterPro" id="IPR011333">
    <property type="entry name" value="SKP1/BTB/POZ_sf"/>
</dbReference>
<dbReference type="EMBL" id="AMQN01000136">
    <property type="status" value="NOT_ANNOTATED_CDS"/>
    <property type="molecule type" value="Genomic_DNA"/>
</dbReference>
<dbReference type="PROSITE" id="PS50097">
    <property type="entry name" value="BTB"/>
    <property type="match status" value="1"/>
</dbReference>
<feature type="domain" description="BTB" evidence="1">
    <location>
        <begin position="1"/>
        <end position="47"/>
    </location>
</feature>
<reference evidence="3" key="1">
    <citation type="submission" date="2012-12" db="EMBL/GenBank/DDBJ databases">
        <authorList>
            <person name="Hellsten U."/>
            <person name="Grimwood J."/>
            <person name="Chapman J.A."/>
            <person name="Shapiro H."/>
            <person name="Aerts A."/>
            <person name="Otillar R.P."/>
            <person name="Terry A.Y."/>
            <person name="Boore J.L."/>
            <person name="Simakov O."/>
            <person name="Marletaz F."/>
            <person name="Cho S.-J."/>
            <person name="Edsinger-Gonzales E."/>
            <person name="Havlak P."/>
            <person name="Kuo D.-H."/>
            <person name="Larsson T."/>
            <person name="Lv J."/>
            <person name="Arendt D."/>
            <person name="Savage R."/>
            <person name="Osoegawa K."/>
            <person name="de Jong P."/>
            <person name="Lindberg D.R."/>
            <person name="Seaver E.C."/>
            <person name="Weisblat D.A."/>
            <person name="Putnam N.H."/>
            <person name="Grigoriev I.V."/>
            <person name="Rokhsar D.S."/>
        </authorList>
    </citation>
    <scope>NUCLEOTIDE SEQUENCE</scope>
    <source>
        <strain evidence="3">I ESC-2004</strain>
    </source>
</reference>
<evidence type="ECO:0000313" key="2">
    <source>
        <dbReference type="EnsemblMetazoa" id="CapteP85638"/>
    </source>
</evidence>
<evidence type="ECO:0000313" key="3">
    <source>
        <dbReference type="Proteomes" id="UP000014760"/>
    </source>
</evidence>
<dbReference type="InterPro" id="IPR000210">
    <property type="entry name" value="BTB/POZ_dom"/>
</dbReference>
<dbReference type="AlphaFoldDB" id="X2BA41"/>
<dbReference type="Gene3D" id="3.30.710.10">
    <property type="entry name" value="Potassium Channel Kv1.1, Chain A"/>
    <property type="match status" value="1"/>
</dbReference>
<dbReference type="EnsemblMetazoa" id="CapteT85638">
    <property type="protein sequence ID" value="CapteP85638"/>
    <property type="gene ID" value="CapteG85638"/>
</dbReference>
<proteinExistence type="predicted"/>
<reference evidence="2" key="3">
    <citation type="submission" date="2015-06" db="UniProtKB">
        <authorList>
            <consortium name="EnsemblMetazoa"/>
        </authorList>
    </citation>
    <scope>IDENTIFICATION</scope>
</reference>
<evidence type="ECO:0000259" key="1">
    <source>
        <dbReference type="PROSITE" id="PS50097"/>
    </source>
</evidence>
<sequence>VSPFFESMFQSGLNERKSRDSPLGFADERTIRMLVKFFYSGEIDVNEENIQSSL</sequence>
<dbReference type="HOGENOM" id="CLU_3056369_0_0_1"/>
<keyword evidence="3" id="KW-1185">Reference proteome</keyword>